<protein>
    <submittedName>
        <fullName evidence="2">Uncharacterized protein</fullName>
    </submittedName>
</protein>
<evidence type="ECO:0000313" key="3">
    <source>
        <dbReference type="Proteomes" id="UP001566132"/>
    </source>
</evidence>
<dbReference type="Proteomes" id="UP001566132">
    <property type="component" value="Unassembled WGS sequence"/>
</dbReference>
<keyword evidence="3" id="KW-1185">Reference proteome</keyword>
<proteinExistence type="predicted"/>
<comment type="caution">
    <text evidence="2">The sequence shown here is derived from an EMBL/GenBank/DDBJ whole genome shotgun (WGS) entry which is preliminary data.</text>
</comment>
<accession>A0ABD1ECR8</accession>
<evidence type="ECO:0000256" key="1">
    <source>
        <dbReference type="SAM" id="MobiDB-lite"/>
    </source>
</evidence>
<dbReference type="EMBL" id="JBDJPC010000008">
    <property type="protein sequence ID" value="KAL1492328.1"/>
    <property type="molecule type" value="Genomic_DNA"/>
</dbReference>
<evidence type="ECO:0000313" key="2">
    <source>
        <dbReference type="EMBL" id="KAL1492328.1"/>
    </source>
</evidence>
<feature type="region of interest" description="Disordered" evidence="1">
    <location>
        <begin position="117"/>
        <end position="136"/>
    </location>
</feature>
<sequence length="188" mass="20973">MRKITHFDVAGIFNKAYSDIATIQTGMSGFRASGILPLNSSIFGEEDFLASDYLLGTGNDIVTVMNSSTVNLMDKNEPCKPGFEINVLPGTSTTSTEYCTSIWKCLLAKKMQSKSPASSATEEQDVENIFNDNNNDDISRTNEQECFICNEFGKNEMWFRCRGCGQWVRKDCSSADSADNYICECLFY</sequence>
<dbReference type="AlphaFoldDB" id="A0ABD1ECR8"/>
<name>A0ABD1ECR8_HYPHA</name>
<reference evidence="2 3" key="1">
    <citation type="submission" date="2024-05" db="EMBL/GenBank/DDBJ databases">
        <title>Genetic variation in Jamaican populations of the coffee berry borer (Hypothenemus hampei).</title>
        <authorList>
            <person name="Errbii M."/>
            <person name="Myrie A."/>
        </authorList>
    </citation>
    <scope>NUCLEOTIDE SEQUENCE [LARGE SCALE GENOMIC DNA]</scope>
    <source>
        <strain evidence="2">JA-Hopewell-2020-01-JO</strain>
        <tissue evidence="2">Whole body</tissue>
    </source>
</reference>
<organism evidence="2 3">
    <name type="scientific">Hypothenemus hampei</name>
    <name type="common">Coffee berry borer</name>
    <dbReference type="NCBI Taxonomy" id="57062"/>
    <lineage>
        <taxon>Eukaryota</taxon>
        <taxon>Metazoa</taxon>
        <taxon>Ecdysozoa</taxon>
        <taxon>Arthropoda</taxon>
        <taxon>Hexapoda</taxon>
        <taxon>Insecta</taxon>
        <taxon>Pterygota</taxon>
        <taxon>Neoptera</taxon>
        <taxon>Endopterygota</taxon>
        <taxon>Coleoptera</taxon>
        <taxon>Polyphaga</taxon>
        <taxon>Cucujiformia</taxon>
        <taxon>Curculionidae</taxon>
        <taxon>Scolytinae</taxon>
        <taxon>Hypothenemus</taxon>
    </lineage>
</organism>
<gene>
    <name evidence="2" type="ORF">ABEB36_010589</name>
</gene>